<dbReference type="EMBL" id="CP073767">
    <property type="protein sequence ID" value="UWZ59610.1"/>
    <property type="molecule type" value="Genomic_DNA"/>
</dbReference>
<dbReference type="PROSITE" id="PS50042">
    <property type="entry name" value="CNMP_BINDING_3"/>
    <property type="match status" value="1"/>
</dbReference>
<name>A0A9Q9IUE4_9ACTN</name>
<dbReference type="AlphaFoldDB" id="A0A9Q9IUE4"/>
<dbReference type="InterPro" id="IPR000595">
    <property type="entry name" value="cNMP-bd_dom"/>
</dbReference>
<evidence type="ECO:0000313" key="3">
    <source>
        <dbReference type="Proteomes" id="UP001058003"/>
    </source>
</evidence>
<dbReference type="InterPro" id="IPR014710">
    <property type="entry name" value="RmlC-like_jellyroll"/>
</dbReference>
<proteinExistence type="predicted"/>
<keyword evidence="3" id="KW-1185">Reference proteome</keyword>
<dbReference type="KEGG" id="daur:Daura_18020"/>
<accession>A0A9Q9IUE4</accession>
<reference evidence="2" key="1">
    <citation type="submission" date="2021-04" db="EMBL/GenBank/DDBJ databases">
        <title>Dactylosporangium aurantiacum NRRL B-8018 full assembly.</title>
        <authorList>
            <person name="Hartkoorn R.C."/>
            <person name="Beaudoing E."/>
            <person name="Hot D."/>
        </authorList>
    </citation>
    <scope>NUCLEOTIDE SEQUENCE</scope>
    <source>
        <strain evidence="2">NRRL B-8018</strain>
    </source>
</reference>
<organism evidence="2 3">
    <name type="scientific">Dactylosporangium aurantiacum</name>
    <dbReference type="NCBI Taxonomy" id="35754"/>
    <lineage>
        <taxon>Bacteria</taxon>
        <taxon>Bacillati</taxon>
        <taxon>Actinomycetota</taxon>
        <taxon>Actinomycetes</taxon>
        <taxon>Micromonosporales</taxon>
        <taxon>Micromonosporaceae</taxon>
        <taxon>Dactylosporangium</taxon>
    </lineage>
</organism>
<gene>
    <name evidence="2" type="ORF">Daura_18020</name>
</gene>
<sequence>MTAHDLLVAHPFMAGVPDRFLDRMAHYSHRATFHAGTRIFREGGRADRFWLIRDGLVSLDTHLPGRGDVVLETIGPGQVLGWSWMFPPYRWHFGATADTAVLAIAFDGPGIRAMCAAEPELGYELTRRLIAVVVERMQATRIRMLELSAEPAAVAGD</sequence>
<protein>
    <submittedName>
        <fullName evidence="2">Cyclic nucleotide-binding domain-containing protein</fullName>
    </submittedName>
</protein>
<evidence type="ECO:0000259" key="1">
    <source>
        <dbReference type="PROSITE" id="PS50042"/>
    </source>
</evidence>
<dbReference type="Pfam" id="PF00027">
    <property type="entry name" value="cNMP_binding"/>
    <property type="match status" value="1"/>
</dbReference>
<dbReference type="OrthoDB" id="290916at2"/>
<dbReference type="CDD" id="cd00038">
    <property type="entry name" value="CAP_ED"/>
    <property type="match status" value="1"/>
</dbReference>
<feature type="domain" description="Cyclic nucleotide-binding" evidence="1">
    <location>
        <begin position="12"/>
        <end position="81"/>
    </location>
</feature>
<evidence type="ECO:0000313" key="2">
    <source>
        <dbReference type="EMBL" id="UWZ59610.1"/>
    </source>
</evidence>
<dbReference type="SUPFAM" id="SSF51206">
    <property type="entry name" value="cAMP-binding domain-like"/>
    <property type="match status" value="1"/>
</dbReference>
<dbReference type="InterPro" id="IPR018490">
    <property type="entry name" value="cNMP-bd_dom_sf"/>
</dbReference>
<dbReference type="Gene3D" id="2.60.120.10">
    <property type="entry name" value="Jelly Rolls"/>
    <property type="match status" value="1"/>
</dbReference>
<dbReference type="SMART" id="SM00100">
    <property type="entry name" value="cNMP"/>
    <property type="match status" value="1"/>
</dbReference>
<dbReference type="Proteomes" id="UP001058003">
    <property type="component" value="Chromosome"/>
</dbReference>